<comment type="caution">
    <text evidence="1">The sequence shown here is derived from an EMBL/GenBank/DDBJ whole genome shotgun (WGS) entry which is preliminary data.</text>
</comment>
<evidence type="ECO:0000313" key="2">
    <source>
        <dbReference type="Proteomes" id="UP001501725"/>
    </source>
</evidence>
<keyword evidence="2" id="KW-1185">Reference proteome</keyword>
<dbReference type="RefSeq" id="WP_345257468.1">
    <property type="nucleotide sequence ID" value="NZ_BAABGY010000014.1"/>
</dbReference>
<proteinExistence type="predicted"/>
<organism evidence="1 2">
    <name type="scientific">Flaviaesturariibacter amylovorans</name>
    <dbReference type="NCBI Taxonomy" id="1084520"/>
    <lineage>
        <taxon>Bacteria</taxon>
        <taxon>Pseudomonadati</taxon>
        <taxon>Bacteroidota</taxon>
        <taxon>Chitinophagia</taxon>
        <taxon>Chitinophagales</taxon>
        <taxon>Chitinophagaceae</taxon>
        <taxon>Flaviaestuariibacter</taxon>
    </lineage>
</organism>
<evidence type="ECO:0008006" key="3">
    <source>
        <dbReference type="Google" id="ProtNLM"/>
    </source>
</evidence>
<reference evidence="2" key="1">
    <citation type="journal article" date="2019" name="Int. J. Syst. Evol. Microbiol.">
        <title>The Global Catalogue of Microorganisms (GCM) 10K type strain sequencing project: providing services to taxonomists for standard genome sequencing and annotation.</title>
        <authorList>
            <consortium name="The Broad Institute Genomics Platform"/>
            <consortium name="The Broad Institute Genome Sequencing Center for Infectious Disease"/>
            <person name="Wu L."/>
            <person name="Ma J."/>
        </authorList>
    </citation>
    <scope>NUCLEOTIDE SEQUENCE [LARGE SCALE GENOMIC DNA]</scope>
    <source>
        <strain evidence="2">JCM 17919</strain>
    </source>
</reference>
<evidence type="ECO:0000313" key="1">
    <source>
        <dbReference type="EMBL" id="GAA4340508.1"/>
    </source>
</evidence>
<sequence length="146" mass="16906">MTPFKPFVPELHKEQNVQIDFYRHEQKSIMLVTLKGDLPDGSGARLDCDYIHQELAINLLAMRPIALLLDLSLLKYSFGNSLIHAFSPLFELQLFESKFDIAFLLSDLNKYGLAGLWNFDVDGPPENIFYRYEEAVQYAELVYDRL</sequence>
<accession>A0ABP8HKH5</accession>
<protein>
    <recommendedName>
        <fullName evidence="3">STAS domain-containing protein</fullName>
    </recommendedName>
</protein>
<dbReference type="Proteomes" id="UP001501725">
    <property type="component" value="Unassembled WGS sequence"/>
</dbReference>
<name>A0ABP8HKH5_9BACT</name>
<dbReference type="EMBL" id="BAABGY010000014">
    <property type="protein sequence ID" value="GAA4340508.1"/>
    <property type="molecule type" value="Genomic_DNA"/>
</dbReference>
<gene>
    <name evidence="1" type="ORF">GCM10023184_38260</name>
</gene>